<evidence type="ECO:0000313" key="2">
    <source>
        <dbReference type="Proteomes" id="UP001293254"/>
    </source>
</evidence>
<organism evidence="1 2">
    <name type="scientific">Sesamum alatum</name>
    <dbReference type="NCBI Taxonomy" id="300844"/>
    <lineage>
        <taxon>Eukaryota</taxon>
        <taxon>Viridiplantae</taxon>
        <taxon>Streptophyta</taxon>
        <taxon>Embryophyta</taxon>
        <taxon>Tracheophyta</taxon>
        <taxon>Spermatophyta</taxon>
        <taxon>Magnoliopsida</taxon>
        <taxon>eudicotyledons</taxon>
        <taxon>Gunneridae</taxon>
        <taxon>Pentapetalae</taxon>
        <taxon>asterids</taxon>
        <taxon>lamiids</taxon>
        <taxon>Lamiales</taxon>
        <taxon>Pedaliaceae</taxon>
        <taxon>Sesamum</taxon>
    </lineage>
</organism>
<accession>A0AAE2CCW2</accession>
<reference evidence="1" key="2">
    <citation type="journal article" date="2024" name="Plant">
        <title>Genomic evolution and insights into agronomic trait innovations of Sesamum species.</title>
        <authorList>
            <person name="Miao H."/>
            <person name="Wang L."/>
            <person name="Qu L."/>
            <person name="Liu H."/>
            <person name="Sun Y."/>
            <person name="Le M."/>
            <person name="Wang Q."/>
            <person name="Wei S."/>
            <person name="Zheng Y."/>
            <person name="Lin W."/>
            <person name="Duan Y."/>
            <person name="Cao H."/>
            <person name="Xiong S."/>
            <person name="Wang X."/>
            <person name="Wei L."/>
            <person name="Li C."/>
            <person name="Ma Q."/>
            <person name="Ju M."/>
            <person name="Zhao R."/>
            <person name="Li G."/>
            <person name="Mu C."/>
            <person name="Tian Q."/>
            <person name="Mei H."/>
            <person name="Zhang T."/>
            <person name="Gao T."/>
            <person name="Zhang H."/>
        </authorList>
    </citation>
    <scope>NUCLEOTIDE SEQUENCE</scope>
    <source>
        <strain evidence="1">3651</strain>
    </source>
</reference>
<dbReference type="PANTHER" id="PTHR34666:SF1">
    <property type="entry name" value="OS02G0554800 PROTEIN"/>
    <property type="match status" value="1"/>
</dbReference>
<comment type="caution">
    <text evidence="1">The sequence shown here is derived from an EMBL/GenBank/DDBJ whole genome shotgun (WGS) entry which is preliminary data.</text>
</comment>
<gene>
    <name evidence="1" type="ORF">Salat_2570800</name>
</gene>
<dbReference type="PANTHER" id="PTHR34666">
    <property type="entry name" value="EXPRESSED PROTEIN"/>
    <property type="match status" value="1"/>
</dbReference>
<protein>
    <submittedName>
        <fullName evidence="1">Uncharacterized protein</fullName>
    </submittedName>
</protein>
<dbReference type="EMBL" id="JACGWO010000010">
    <property type="protein sequence ID" value="KAK4417452.1"/>
    <property type="molecule type" value="Genomic_DNA"/>
</dbReference>
<sequence>MEEFTFPIITTSNNALRLAVLPPLWRISSISNQPDEFEFHENGRKRHVCRSFSEVEDQIMQKDAYGRTAARNDETTQTEEAEEKMDMLWEDFNEELQGNANSYIESSGSDSEPRYYYHHKYNSKNLEEGFETAEEYSINTVHQETTMPKKKKNLELVLKMMKKLVFLQNKARIKKRGHKY</sequence>
<dbReference type="AlphaFoldDB" id="A0AAE2CCW2"/>
<evidence type="ECO:0000313" key="1">
    <source>
        <dbReference type="EMBL" id="KAK4417452.1"/>
    </source>
</evidence>
<dbReference type="Proteomes" id="UP001293254">
    <property type="component" value="Unassembled WGS sequence"/>
</dbReference>
<proteinExistence type="predicted"/>
<name>A0AAE2CCW2_9LAMI</name>
<reference evidence="1" key="1">
    <citation type="submission" date="2020-06" db="EMBL/GenBank/DDBJ databases">
        <authorList>
            <person name="Li T."/>
            <person name="Hu X."/>
            <person name="Zhang T."/>
            <person name="Song X."/>
            <person name="Zhang H."/>
            <person name="Dai N."/>
            <person name="Sheng W."/>
            <person name="Hou X."/>
            <person name="Wei L."/>
        </authorList>
    </citation>
    <scope>NUCLEOTIDE SEQUENCE</scope>
    <source>
        <strain evidence="1">3651</strain>
        <tissue evidence="1">Leaf</tissue>
    </source>
</reference>
<keyword evidence="2" id="KW-1185">Reference proteome</keyword>